<evidence type="ECO:0000256" key="3">
    <source>
        <dbReference type="ARBA" id="ARBA00023015"/>
    </source>
</evidence>
<comment type="similarity">
    <text evidence="2">Belongs to the HD-ZIP homeobox family. Class IV subfamily.</text>
</comment>
<dbReference type="Pfam" id="PF01852">
    <property type="entry name" value="START"/>
    <property type="match status" value="1"/>
</dbReference>
<dbReference type="Gene3D" id="1.10.10.60">
    <property type="entry name" value="Homeodomain-like"/>
    <property type="match status" value="1"/>
</dbReference>
<dbReference type="GO" id="GO:0000981">
    <property type="term" value="F:DNA-binding transcription factor activity, RNA polymerase II-specific"/>
    <property type="evidence" value="ECO:0007669"/>
    <property type="project" value="InterPro"/>
</dbReference>
<feature type="compositionally biased region" description="Basic and acidic residues" evidence="12">
    <location>
        <begin position="32"/>
        <end position="57"/>
    </location>
</feature>
<feature type="region of interest" description="Disordered" evidence="12">
    <location>
        <begin position="1"/>
        <end position="68"/>
    </location>
</feature>
<evidence type="ECO:0000256" key="9">
    <source>
        <dbReference type="PROSITE-ProRule" id="PRU00108"/>
    </source>
</evidence>
<evidence type="ECO:0000256" key="6">
    <source>
        <dbReference type="ARBA" id="ARBA00023155"/>
    </source>
</evidence>
<dbReference type="InterPro" id="IPR042160">
    <property type="entry name" value="HD-Zip_IV"/>
</dbReference>
<evidence type="ECO:0008006" key="17">
    <source>
        <dbReference type="Google" id="ProtNLM"/>
    </source>
</evidence>
<gene>
    <name evidence="15" type="ORF">LR48_Vigan02g229500</name>
</gene>
<dbReference type="CDD" id="cd08875">
    <property type="entry name" value="START_ArGLABRA2_like"/>
    <property type="match status" value="1"/>
</dbReference>
<evidence type="ECO:0000256" key="8">
    <source>
        <dbReference type="ARBA" id="ARBA00023242"/>
    </source>
</evidence>
<dbReference type="InterPro" id="IPR001356">
    <property type="entry name" value="HD"/>
</dbReference>
<feature type="coiled-coil region" evidence="11">
    <location>
        <begin position="113"/>
        <end position="185"/>
    </location>
</feature>
<dbReference type="GO" id="GO:0003677">
    <property type="term" value="F:DNA binding"/>
    <property type="evidence" value="ECO:0007669"/>
    <property type="project" value="UniProtKB-UniRule"/>
</dbReference>
<keyword evidence="7" id="KW-0804">Transcription</keyword>
<keyword evidence="5 9" id="KW-0238">DNA-binding</keyword>
<dbReference type="KEGG" id="var:108324055"/>
<keyword evidence="6 9" id="KW-0371">Homeobox</keyword>
<feature type="domain" description="Homeobox" evidence="13">
    <location>
        <begin position="59"/>
        <end position="119"/>
    </location>
</feature>
<evidence type="ECO:0000259" key="14">
    <source>
        <dbReference type="PROSITE" id="PS50848"/>
    </source>
</evidence>
<dbReference type="SMART" id="SM00234">
    <property type="entry name" value="START"/>
    <property type="match status" value="1"/>
</dbReference>
<dbReference type="SUPFAM" id="SSF55961">
    <property type="entry name" value="Bet v1-like"/>
    <property type="match status" value="2"/>
</dbReference>
<dbReference type="OMA" id="YSKIVWI"/>
<keyword evidence="3" id="KW-0805">Transcription regulation</keyword>
<evidence type="ECO:0000256" key="10">
    <source>
        <dbReference type="RuleBase" id="RU000682"/>
    </source>
</evidence>
<evidence type="ECO:0000256" key="7">
    <source>
        <dbReference type="ARBA" id="ARBA00023163"/>
    </source>
</evidence>
<evidence type="ECO:0000256" key="1">
    <source>
        <dbReference type="ARBA" id="ARBA00004123"/>
    </source>
</evidence>
<dbReference type="GO" id="GO:0005634">
    <property type="term" value="C:nucleus"/>
    <property type="evidence" value="ECO:0007669"/>
    <property type="project" value="UniProtKB-SubCell"/>
</dbReference>
<dbReference type="Gramene" id="KOM36145">
    <property type="protein sequence ID" value="KOM36145"/>
    <property type="gene ID" value="LR48_Vigan02g229500"/>
</dbReference>
<dbReference type="InterPro" id="IPR009057">
    <property type="entry name" value="Homeodomain-like_sf"/>
</dbReference>
<accession>A0A0L9U024</accession>
<dbReference type="FunFam" id="1.10.10.60:FF:000229">
    <property type="entry name" value="Homeobox-leucine zipper protein HDG1"/>
    <property type="match status" value="1"/>
</dbReference>
<evidence type="ECO:0000256" key="2">
    <source>
        <dbReference type="ARBA" id="ARBA00006789"/>
    </source>
</evidence>
<evidence type="ECO:0000256" key="4">
    <source>
        <dbReference type="ARBA" id="ARBA00023054"/>
    </source>
</evidence>
<dbReference type="SUPFAM" id="SSF46689">
    <property type="entry name" value="Homeodomain-like"/>
    <property type="match status" value="1"/>
</dbReference>
<evidence type="ECO:0000256" key="11">
    <source>
        <dbReference type="SAM" id="Coils"/>
    </source>
</evidence>
<dbReference type="InterPro" id="IPR002913">
    <property type="entry name" value="START_lipid-bd_dom"/>
</dbReference>
<dbReference type="OrthoDB" id="1366426at2759"/>
<dbReference type="CDD" id="cd00086">
    <property type="entry name" value="homeodomain"/>
    <property type="match status" value="1"/>
</dbReference>
<evidence type="ECO:0000256" key="12">
    <source>
        <dbReference type="SAM" id="MobiDB-lite"/>
    </source>
</evidence>
<evidence type="ECO:0000256" key="5">
    <source>
        <dbReference type="ARBA" id="ARBA00023125"/>
    </source>
</evidence>
<evidence type="ECO:0000259" key="13">
    <source>
        <dbReference type="PROSITE" id="PS50071"/>
    </source>
</evidence>
<dbReference type="InterPro" id="IPR057993">
    <property type="entry name" value="HD-Zip_IV_C"/>
</dbReference>
<comment type="subcellular location">
    <subcellularLocation>
        <location evidence="1 9 10">Nucleus</location>
    </subcellularLocation>
</comment>
<dbReference type="PROSITE" id="PS50848">
    <property type="entry name" value="START"/>
    <property type="match status" value="1"/>
</dbReference>
<dbReference type="STRING" id="3914.A0A0L9U024"/>
<keyword evidence="8 9" id="KW-0539">Nucleus</keyword>
<dbReference type="Pfam" id="PF25797">
    <property type="entry name" value="PDF2_C"/>
    <property type="match status" value="1"/>
</dbReference>
<feature type="DNA-binding region" description="Homeobox" evidence="9">
    <location>
        <begin position="61"/>
        <end position="120"/>
    </location>
</feature>
<dbReference type="PANTHER" id="PTHR45654:SF77">
    <property type="entry name" value="HOMEOBOX-LEUCINE ZIPPER PROTEIN MERISTEM L1"/>
    <property type="match status" value="1"/>
</dbReference>
<name>A0A0L9U024_PHAAN</name>
<reference evidence="16" key="1">
    <citation type="journal article" date="2015" name="Proc. Natl. Acad. Sci. U.S.A.">
        <title>Genome sequencing of adzuki bean (Vigna angularis) provides insight into high starch and low fat accumulation and domestication.</title>
        <authorList>
            <person name="Yang K."/>
            <person name="Tian Z."/>
            <person name="Chen C."/>
            <person name="Luo L."/>
            <person name="Zhao B."/>
            <person name="Wang Z."/>
            <person name="Yu L."/>
            <person name="Li Y."/>
            <person name="Sun Y."/>
            <person name="Li W."/>
            <person name="Chen Y."/>
            <person name="Li Y."/>
            <person name="Zhang Y."/>
            <person name="Ai D."/>
            <person name="Zhao J."/>
            <person name="Shang C."/>
            <person name="Ma Y."/>
            <person name="Wu B."/>
            <person name="Wang M."/>
            <person name="Gao L."/>
            <person name="Sun D."/>
            <person name="Zhang P."/>
            <person name="Guo F."/>
            <person name="Wang W."/>
            <person name="Li Y."/>
            <person name="Wang J."/>
            <person name="Varshney R.K."/>
            <person name="Wang J."/>
            <person name="Ling H.Q."/>
            <person name="Wan P."/>
        </authorList>
    </citation>
    <scope>NUCLEOTIDE SEQUENCE</scope>
    <source>
        <strain evidence="16">cv. Jingnong 6</strain>
    </source>
</reference>
<sequence length="741" mass="82465">MYQYNTNSWNSQQQQQQSILEKPPQRTFLENELGRNIDGESSSNERRVPSSSDRDPNKQSGKKRYHRHTHEQIMEMECFFKECPHPDDRQRRELSRELGLDILQVKFWFQNKRTQVKSQHDRHENNLLKAENDKLRAENTRYKEALSHASCPNCGGLSGEMSFDEQQLRTENMRLREEIEKMSAMIPRFAVKPGSLYHNMSSQNQMIPPPSLDQGVGNYGAHTVIIGEMLGANNEPLGALPIANDFEKDIVMEIGSVAMKEFTNLAEAGNPLWLPGSCGCEILNQDEYLRSFPKEIGPTPLNKGIGPTPLDVKIEASRQSAVVIMDYNKLVEIFMDVNQWANMFCGIISRAAIHQVLEVGQTEILDGACQVMSAEFQVPSPLVPVRDDYFVRFCKRKNLESWTIVDFSMDQLRPGSFTKSRRRPSGCLITELPNGYSKIVWIEHIELEDNEVHDLYKSYVNSGLAFGAKRWVASLDRQCERLASSMATNIPHKSIGVLTNSGGRRSMMRLAERMMLSFCTAVGASTANAWTLITDASEDVRVMTRKSVDDPGRPSGIVLSASTSLWLPIPSRTVFDFLRSENSRNQWDILSNGGQVEELAHIANGHDTGNCVSLLRVNTPNFGQSNMTMLQETCTDATGSFVVYAPVDLISMNAVLRGGNPDCVALLPSGFAVLPDGPEPMNNEGPIREVGSGGCLLTVAFQILVDSVPTSKLSATSVTTVSSLIKCIVERIQAVVCSGGT</sequence>
<dbReference type="EMBL" id="CM003372">
    <property type="protein sequence ID" value="KOM36145.1"/>
    <property type="molecule type" value="Genomic_DNA"/>
</dbReference>
<evidence type="ECO:0000313" key="15">
    <source>
        <dbReference type="EMBL" id="KOM36145.1"/>
    </source>
</evidence>
<keyword evidence="4 11" id="KW-0175">Coiled coil</keyword>
<feature type="compositionally biased region" description="Polar residues" evidence="12">
    <location>
        <begin position="1"/>
        <end position="11"/>
    </location>
</feature>
<organism evidence="15 16">
    <name type="scientific">Phaseolus angularis</name>
    <name type="common">Azuki bean</name>
    <name type="synonym">Vigna angularis</name>
    <dbReference type="NCBI Taxonomy" id="3914"/>
    <lineage>
        <taxon>Eukaryota</taxon>
        <taxon>Viridiplantae</taxon>
        <taxon>Streptophyta</taxon>
        <taxon>Embryophyta</taxon>
        <taxon>Tracheophyta</taxon>
        <taxon>Spermatophyta</taxon>
        <taxon>Magnoliopsida</taxon>
        <taxon>eudicotyledons</taxon>
        <taxon>Gunneridae</taxon>
        <taxon>Pentapetalae</taxon>
        <taxon>rosids</taxon>
        <taxon>fabids</taxon>
        <taxon>Fabales</taxon>
        <taxon>Fabaceae</taxon>
        <taxon>Papilionoideae</taxon>
        <taxon>50 kb inversion clade</taxon>
        <taxon>NPAAA clade</taxon>
        <taxon>indigoferoid/millettioid clade</taxon>
        <taxon>Phaseoleae</taxon>
        <taxon>Vigna</taxon>
    </lineage>
</organism>
<dbReference type="Pfam" id="PF00046">
    <property type="entry name" value="Homeodomain"/>
    <property type="match status" value="1"/>
</dbReference>
<dbReference type="InterPro" id="IPR017970">
    <property type="entry name" value="Homeobox_CS"/>
</dbReference>
<proteinExistence type="inferred from homology"/>
<dbReference type="PROSITE" id="PS50071">
    <property type="entry name" value="HOMEOBOX_2"/>
    <property type="match status" value="1"/>
</dbReference>
<dbReference type="Proteomes" id="UP000053144">
    <property type="component" value="Chromosome 2"/>
</dbReference>
<dbReference type="PANTHER" id="PTHR45654">
    <property type="entry name" value="HOMEOBOX-LEUCINE ZIPPER PROTEIN MERISTEM L1"/>
    <property type="match status" value="1"/>
</dbReference>
<feature type="domain" description="START" evidence="14">
    <location>
        <begin position="244"/>
        <end position="484"/>
    </location>
</feature>
<dbReference type="PROSITE" id="PS00027">
    <property type="entry name" value="HOMEOBOX_1"/>
    <property type="match status" value="1"/>
</dbReference>
<evidence type="ECO:0000313" key="16">
    <source>
        <dbReference type="Proteomes" id="UP000053144"/>
    </source>
</evidence>
<dbReference type="SMART" id="SM00389">
    <property type="entry name" value="HOX"/>
    <property type="match status" value="1"/>
</dbReference>
<dbReference type="AlphaFoldDB" id="A0A0L9U024"/>
<dbReference type="GO" id="GO:0008289">
    <property type="term" value="F:lipid binding"/>
    <property type="evidence" value="ECO:0007669"/>
    <property type="project" value="InterPro"/>
</dbReference>
<protein>
    <recommendedName>
        <fullName evidence="17">Homeobox domain-containing protein</fullName>
    </recommendedName>
</protein>